<evidence type="ECO:0000259" key="1">
    <source>
        <dbReference type="PROSITE" id="PS50181"/>
    </source>
</evidence>
<name>A0ABQ9MS19_HEVBR</name>
<dbReference type="PROSITE" id="PS50181">
    <property type="entry name" value="FBOX"/>
    <property type="match status" value="1"/>
</dbReference>
<reference evidence="2" key="1">
    <citation type="journal article" date="2023" name="Plant Biotechnol. J.">
        <title>Chromosome-level wild Hevea brasiliensis genome provides new tools for genomic-assisted breeding and valuable loci to elevate rubber yield.</title>
        <authorList>
            <person name="Cheng H."/>
            <person name="Song X."/>
            <person name="Hu Y."/>
            <person name="Wu T."/>
            <person name="Yang Q."/>
            <person name="An Z."/>
            <person name="Feng S."/>
            <person name="Deng Z."/>
            <person name="Wu W."/>
            <person name="Zeng X."/>
            <person name="Tu M."/>
            <person name="Wang X."/>
            <person name="Huang H."/>
        </authorList>
    </citation>
    <scope>NUCLEOTIDE SEQUENCE</scope>
    <source>
        <strain evidence="2">MT/VB/25A 57/8</strain>
    </source>
</reference>
<dbReference type="InterPro" id="IPR050796">
    <property type="entry name" value="SCF_F-box_component"/>
</dbReference>
<proteinExistence type="predicted"/>
<dbReference type="InterPro" id="IPR017451">
    <property type="entry name" value="F-box-assoc_interact_dom"/>
</dbReference>
<dbReference type="SUPFAM" id="SSF81383">
    <property type="entry name" value="F-box domain"/>
    <property type="match status" value="1"/>
</dbReference>
<evidence type="ECO:0000313" key="2">
    <source>
        <dbReference type="EMBL" id="KAJ9182445.1"/>
    </source>
</evidence>
<dbReference type="Proteomes" id="UP001174677">
    <property type="component" value="Chromosome 4"/>
</dbReference>
<dbReference type="NCBIfam" id="TIGR01640">
    <property type="entry name" value="F_box_assoc_1"/>
    <property type="match status" value="1"/>
</dbReference>
<sequence length="383" mass="44114">MKPSEEFPDEVLEDILVKLTVKNLVRFMCVSKQWQFLLTSPAFARLHLHHNQYHSNSLIVTGSSGTYASMIDLENIPQQGGKDEVEGASRNLHLQFQLFPSQQYYNMTSCDGILCIALNCETLLLWNPCINEYKRLAVPERFISRGEALALGYDSSINDYKVVRFPSRWLIEHIGRSPTAVEVLTVKSNSWRRVSDYEYPYLMKRLEQEQAVAAADGGLYWFAYRRVERVYFPDSRKVLIRFDLAEETTSEVAMPPNVKLHDPCLGLGVSGGCLSLISEKPGCYFLYLELWVMKEKTWVKFYDIRRNFYINSHQNIGIMPLCLGKDGALPLLVVIKDHWPEPAFLIYDPEHKTYRKFLVPEAFYITTGIILHSHSLISPSTHM</sequence>
<dbReference type="InterPro" id="IPR006527">
    <property type="entry name" value="F-box-assoc_dom_typ1"/>
</dbReference>
<dbReference type="EMBL" id="JARPOI010000004">
    <property type="protein sequence ID" value="KAJ9182445.1"/>
    <property type="molecule type" value="Genomic_DNA"/>
</dbReference>
<comment type="caution">
    <text evidence="2">The sequence shown here is derived from an EMBL/GenBank/DDBJ whole genome shotgun (WGS) entry which is preliminary data.</text>
</comment>
<accession>A0ABQ9MS19</accession>
<dbReference type="SMART" id="SM00256">
    <property type="entry name" value="FBOX"/>
    <property type="match status" value="1"/>
</dbReference>
<dbReference type="Pfam" id="PF00646">
    <property type="entry name" value="F-box"/>
    <property type="match status" value="1"/>
</dbReference>
<gene>
    <name evidence="2" type="ORF">P3X46_006440</name>
</gene>
<organism evidence="2 3">
    <name type="scientific">Hevea brasiliensis</name>
    <name type="common">Para rubber tree</name>
    <name type="synonym">Siphonia brasiliensis</name>
    <dbReference type="NCBI Taxonomy" id="3981"/>
    <lineage>
        <taxon>Eukaryota</taxon>
        <taxon>Viridiplantae</taxon>
        <taxon>Streptophyta</taxon>
        <taxon>Embryophyta</taxon>
        <taxon>Tracheophyta</taxon>
        <taxon>Spermatophyta</taxon>
        <taxon>Magnoliopsida</taxon>
        <taxon>eudicotyledons</taxon>
        <taxon>Gunneridae</taxon>
        <taxon>Pentapetalae</taxon>
        <taxon>rosids</taxon>
        <taxon>fabids</taxon>
        <taxon>Malpighiales</taxon>
        <taxon>Euphorbiaceae</taxon>
        <taxon>Crotonoideae</taxon>
        <taxon>Micrandreae</taxon>
        <taxon>Hevea</taxon>
    </lineage>
</organism>
<dbReference type="PANTHER" id="PTHR31672">
    <property type="entry name" value="BNACNNG10540D PROTEIN"/>
    <property type="match status" value="1"/>
</dbReference>
<feature type="domain" description="F-box" evidence="1">
    <location>
        <begin position="1"/>
        <end position="46"/>
    </location>
</feature>
<dbReference type="InterPro" id="IPR036047">
    <property type="entry name" value="F-box-like_dom_sf"/>
</dbReference>
<evidence type="ECO:0000313" key="3">
    <source>
        <dbReference type="Proteomes" id="UP001174677"/>
    </source>
</evidence>
<dbReference type="PANTHER" id="PTHR31672:SF13">
    <property type="entry name" value="F-BOX PROTEIN CPR30-LIKE"/>
    <property type="match status" value="1"/>
</dbReference>
<keyword evidence="3" id="KW-1185">Reference proteome</keyword>
<dbReference type="InterPro" id="IPR001810">
    <property type="entry name" value="F-box_dom"/>
</dbReference>
<dbReference type="Gene3D" id="1.20.1280.50">
    <property type="match status" value="1"/>
</dbReference>
<dbReference type="Pfam" id="PF07734">
    <property type="entry name" value="FBA_1"/>
    <property type="match status" value="1"/>
</dbReference>
<protein>
    <recommendedName>
        <fullName evidence="1">F-box domain-containing protein</fullName>
    </recommendedName>
</protein>